<feature type="compositionally biased region" description="Low complexity" evidence="1">
    <location>
        <begin position="225"/>
        <end position="251"/>
    </location>
</feature>
<feature type="compositionally biased region" description="Low complexity" evidence="1">
    <location>
        <begin position="33"/>
        <end position="43"/>
    </location>
</feature>
<dbReference type="EMBL" id="JBFAEG010000066">
    <property type="protein sequence ID" value="MEU5713984.1"/>
    <property type="molecule type" value="Genomic_DNA"/>
</dbReference>
<proteinExistence type="predicted"/>
<reference evidence="2 3" key="1">
    <citation type="submission" date="2024-06" db="EMBL/GenBank/DDBJ databases">
        <title>The Natural Products Discovery Center: Release of the First 8490 Sequenced Strains for Exploring Actinobacteria Biosynthetic Diversity.</title>
        <authorList>
            <person name="Kalkreuter E."/>
            <person name="Kautsar S.A."/>
            <person name="Yang D."/>
            <person name="Bader C.D."/>
            <person name="Teijaro C.N."/>
            <person name="Fluegel L."/>
            <person name="Davis C.M."/>
            <person name="Simpson J.R."/>
            <person name="Lauterbach L."/>
            <person name="Steele A.D."/>
            <person name="Gui C."/>
            <person name="Meng S."/>
            <person name="Li G."/>
            <person name="Viehrig K."/>
            <person name="Ye F."/>
            <person name="Su P."/>
            <person name="Kiefer A.F."/>
            <person name="Nichols A."/>
            <person name="Cepeda A.J."/>
            <person name="Yan W."/>
            <person name="Fan B."/>
            <person name="Jiang Y."/>
            <person name="Adhikari A."/>
            <person name="Zheng C.-J."/>
            <person name="Schuster L."/>
            <person name="Cowan T.M."/>
            <person name="Smanski M.J."/>
            <person name="Chevrette M.G."/>
            <person name="De Carvalho L.P.S."/>
            <person name="Shen B."/>
        </authorList>
    </citation>
    <scope>NUCLEOTIDE SEQUENCE [LARGE SCALE GENOMIC DNA]</scope>
    <source>
        <strain evidence="2 3">NPDC020594</strain>
    </source>
</reference>
<evidence type="ECO:0000256" key="1">
    <source>
        <dbReference type="SAM" id="MobiDB-lite"/>
    </source>
</evidence>
<feature type="compositionally biased region" description="Pro residues" evidence="1">
    <location>
        <begin position="17"/>
        <end position="28"/>
    </location>
</feature>
<comment type="caution">
    <text evidence="2">The sequence shown here is derived from an EMBL/GenBank/DDBJ whole genome shotgun (WGS) entry which is preliminary data.</text>
</comment>
<feature type="compositionally biased region" description="Pro residues" evidence="1">
    <location>
        <begin position="439"/>
        <end position="454"/>
    </location>
</feature>
<organism evidence="2 3">
    <name type="scientific">Streptomyces flaveolus</name>
    <dbReference type="NCBI Taxonomy" id="67297"/>
    <lineage>
        <taxon>Bacteria</taxon>
        <taxon>Bacillati</taxon>
        <taxon>Actinomycetota</taxon>
        <taxon>Actinomycetes</taxon>
        <taxon>Kitasatosporales</taxon>
        <taxon>Streptomycetaceae</taxon>
        <taxon>Streptomyces</taxon>
    </lineage>
</organism>
<sequence>MSDTDGPDNVVSLPRIGSPPPPPVPSPPTLNQTPAAPDTAPATVRISAFDAPAVPHAPSTVPAALRSDGLDPVAPDPNGLPPRTGALSLAAILAIALAAFEGVQTWLQESGPRRAEAAKHEREMELLAAKARADATRLGAEAGKEHARSRRVPSSHDYGRSALGRGSGGPGRGGGGIGSGRSGTGRTGPYSGSAHGRGNGGTGRTQTSRSDGSAGAGTGSGRNGGPSSRNGATGNRNGGAPDRNGSLRGRNGASGGGGAGSGRGGASGGGSSASGRSGASDDGGRRSARQAVADWWGKGRKSPGGSGGSGTPGPGGSGAGKGRSPKSPGGGTDRKAAIRNAVKAARTGPTAWDSLGDRLKDRWKTRRNAAAGGQTQPGNGGWTPPGDRTTFREAVFKTMSDRWKKRRQRWNSTGGPRHKPRPRRNPGASNGPTSKPGPSTGPAPGGPGPSPGGPGPSSGSGYGEARSSPFDADTGPDVTITWEQVDPPGAHAKRWQPTAIGPRQQALPKRGAPALPRAPQRPAGQRPGTTRRKDPIPMPPVPARTAGVPAPVSATVSSPGGLSPQHATDINLDKALQVLTALTTAGMETHDESADLAKQARRLLSELESMANDLVATHNVQGPRTLHAVSVLMESVAQLVAGAERMARAALDAAELSEAEETAMARDYRPVQDATADAGLAAPSARIHNEN</sequence>
<feature type="region of interest" description="Disordered" evidence="1">
    <location>
        <begin position="128"/>
        <end position="562"/>
    </location>
</feature>
<feature type="compositionally biased region" description="Gly residues" evidence="1">
    <location>
        <begin position="252"/>
        <end position="272"/>
    </location>
</feature>
<feature type="compositionally biased region" description="Basic and acidic residues" evidence="1">
    <location>
        <begin position="389"/>
        <end position="402"/>
    </location>
</feature>
<dbReference type="RefSeq" id="WP_359261650.1">
    <property type="nucleotide sequence ID" value="NZ_JBFAEG010000066.1"/>
</dbReference>
<feature type="compositionally biased region" description="Low complexity" evidence="1">
    <location>
        <begin position="204"/>
        <end position="213"/>
    </location>
</feature>
<feature type="compositionally biased region" description="Low complexity" evidence="1">
    <location>
        <begin position="510"/>
        <end position="528"/>
    </location>
</feature>
<gene>
    <name evidence="2" type="ORF">AB0H04_45600</name>
</gene>
<feature type="compositionally biased region" description="Gly residues" evidence="1">
    <location>
        <begin position="165"/>
        <end position="186"/>
    </location>
</feature>
<evidence type="ECO:0000313" key="3">
    <source>
        <dbReference type="Proteomes" id="UP001551011"/>
    </source>
</evidence>
<protein>
    <submittedName>
        <fullName evidence="2">Uncharacterized protein</fullName>
    </submittedName>
</protein>
<accession>A0ABV3APV2</accession>
<name>A0ABV3APV2_9ACTN</name>
<feature type="region of interest" description="Disordered" evidence="1">
    <location>
        <begin position="1"/>
        <end position="84"/>
    </location>
</feature>
<feature type="compositionally biased region" description="Gly residues" evidence="1">
    <location>
        <begin position="214"/>
        <end position="224"/>
    </location>
</feature>
<dbReference type="Proteomes" id="UP001551011">
    <property type="component" value="Unassembled WGS sequence"/>
</dbReference>
<keyword evidence="3" id="KW-1185">Reference proteome</keyword>
<feature type="compositionally biased region" description="Gly residues" evidence="1">
    <location>
        <begin position="302"/>
        <end position="321"/>
    </location>
</feature>
<evidence type="ECO:0000313" key="2">
    <source>
        <dbReference type="EMBL" id="MEU5713984.1"/>
    </source>
</evidence>